<proteinExistence type="predicted"/>
<gene>
    <name evidence="2" type="ORF">GALMADRAFT_252304</name>
</gene>
<evidence type="ECO:0000256" key="1">
    <source>
        <dbReference type="SAM" id="Phobius"/>
    </source>
</evidence>
<dbReference type="InterPro" id="IPR021840">
    <property type="entry name" value="DUF3433"/>
</dbReference>
<dbReference type="Proteomes" id="UP000027222">
    <property type="component" value="Unassembled WGS sequence"/>
</dbReference>
<feature type="transmembrane region" description="Helical" evidence="1">
    <location>
        <begin position="500"/>
        <end position="522"/>
    </location>
</feature>
<keyword evidence="1" id="KW-0812">Transmembrane</keyword>
<dbReference type="PANTHER" id="PTHR37544">
    <property type="entry name" value="SPRAY-RELATED"/>
    <property type="match status" value="1"/>
</dbReference>
<keyword evidence="3" id="KW-1185">Reference proteome</keyword>
<dbReference type="AlphaFoldDB" id="A0A067SQ13"/>
<protein>
    <submittedName>
        <fullName evidence="2">Uncharacterized protein</fullName>
    </submittedName>
</protein>
<feature type="transmembrane region" description="Helical" evidence="1">
    <location>
        <begin position="95"/>
        <end position="116"/>
    </location>
</feature>
<dbReference type="EMBL" id="KL142387">
    <property type="protein sequence ID" value="KDR72946.1"/>
    <property type="molecule type" value="Genomic_DNA"/>
</dbReference>
<dbReference type="PANTHER" id="PTHR37544:SF3">
    <property type="entry name" value="SPRAY"/>
    <property type="match status" value="1"/>
</dbReference>
<sequence>MAPSDETFQSDERLSGSTISSARFRQSTHMIPSPGSEGKVPKRFEPLILTLPVVVATPLIMLILGLALEIAIFISNLNNGFKVPQSNVFNVFGNVSAQFLASFIPTLLIIPAALAWRELDWNVRWYQPYVVLQKGNARAEESLLLDYIALGPFLTLFRAMNYKHRIVFWSSLTAALTYAFQPLSGSIFQIRQAPQSDVQAVTGLKSIGLGPDVSDLNVFVAAAGYVDASVLYNLPDPPFVQGGWATAEIDFPANPFLNGTLSVPTAGIQTTVNCSNPSEKPTLTPSGGTNTSLILSSKSIDGCVHSLSFDPNVATQQYGVGNVNCPGNASSLDVQFQPVMFWYFHTRASDQTQEVKTVFCNPVINAFTVKATANLNDGNLINVTKVAVFNQDNNVTGVGGLSTALVFNGVIFDNSTNPYINARAVATGSILPGAVFRAAQQKPNGPDSTFDLANGFLDLTSTLYTRHLSTIAKSVYFVDQNTSISGDVVSLVPRLVVDPLPAHLLSVALILTGIIGMVVGVLNRRQRKTLLLATPPGTIAATVALTSRSGFGELLLPYDDEPALEKKLDGLKFRLDRRTGAIVADDEETERVGFMMGPDDAMLSLLGNKGQPGHDKAATAASHSSSYLAHQAAAGVLPWEHSWAPVPQASPSRTEFVP</sequence>
<dbReference type="STRING" id="685588.A0A067SQ13"/>
<feature type="transmembrane region" description="Helical" evidence="1">
    <location>
        <begin position="166"/>
        <end position="188"/>
    </location>
</feature>
<feature type="transmembrane region" description="Helical" evidence="1">
    <location>
        <begin position="47"/>
        <end position="75"/>
    </location>
</feature>
<name>A0A067SQ13_GALM3</name>
<dbReference type="OrthoDB" id="3248909at2759"/>
<accession>A0A067SQ13</accession>
<keyword evidence="1" id="KW-1133">Transmembrane helix</keyword>
<reference evidence="3" key="1">
    <citation type="journal article" date="2014" name="Proc. Natl. Acad. Sci. U.S.A.">
        <title>Extensive sampling of basidiomycete genomes demonstrates inadequacy of the white-rot/brown-rot paradigm for wood decay fungi.</title>
        <authorList>
            <person name="Riley R."/>
            <person name="Salamov A.A."/>
            <person name="Brown D.W."/>
            <person name="Nagy L.G."/>
            <person name="Floudas D."/>
            <person name="Held B.W."/>
            <person name="Levasseur A."/>
            <person name="Lombard V."/>
            <person name="Morin E."/>
            <person name="Otillar R."/>
            <person name="Lindquist E.A."/>
            <person name="Sun H."/>
            <person name="LaButti K.M."/>
            <person name="Schmutz J."/>
            <person name="Jabbour D."/>
            <person name="Luo H."/>
            <person name="Baker S.E."/>
            <person name="Pisabarro A.G."/>
            <person name="Walton J.D."/>
            <person name="Blanchette R.A."/>
            <person name="Henrissat B."/>
            <person name="Martin F."/>
            <person name="Cullen D."/>
            <person name="Hibbett D.S."/>
            <person name="Grigoriev I.V."/>
        </authorList>
    </citation>
    <scope>NUCLEOTIDE SEQUENCE [LARGE SCALE GENOMIC DNA]</scope>
    <source>
        <strain evidence="3">CBS 339.88</strain>
    </source>
</reference>
<keyword evidence="1" id="KW-0472">Membrane</keyword>
<dbReference type="Pfam" id="PF11915">
    <property type="entry name" value="DUF3433"/>
    <property type="match status" value="1"/>
</dbReference>
<evidence type="ECO:0000313" key="3">
    <source>
        <dbReference type="Proteomes" id="UP000027222"/>
    </source>
</evidence>
<organism evidence="2 3">
    <name type="scientific">Galerina marginata (strain CBS 339.88)</name>
    <dbReference type="NCBI Taxonomy" id="685588"/>
    <lineage>
        <taxon>Eukaryota</taxon>
        <taxon>Fungi</taxon>
        <taxon>Dikarya</taxon>
        <taxon>Basidiomycota</taxon>
        <taxon>Agaricomycotina</taxon>
        <taxon>Agaricomycetes</taxon>
        <taxon>Agaricomycetidae</taxon>
        <taxon>Agaricales</taxon>
        <taxon>Agaricineae</taxon>
        <taxon>Strophariaceae</taxon>
        <taxon>Galerina</taxon>
    </lineage>
</organism>
<dbReference type="HOGENOM" id="CLU_021534_1_0_1"/>
<evidence type="ECO:0000313" key="2">
    <source>
        <dbReference type="EMBL" id="KDR72946.1"/>
    </source>
</evidence>